<dbReference type="GO" id="GO:0032259">
    <property type="term" value="P:methylation"/>
    <property type="evidence" value="ECO:0007669"/>
    <property type="project" value="UniProtKB-KW"/>
</dbReference>
<evidence type="ECO:0000256" key="2">
    <source>
        <dbReference type="ARBA" id="ARBA00005879"/>
    </source>
</evidence>
<dbReference type="Pfam" id="PF00590">
    <property type="entry name" value="TP_methylase"/>
    <property type="match status" value="1"/>
</dbReference>
<feature type="domain" description="Tetrapyrrole methylase" evidence="9">
    <location>
        <begin position="4"/>
        <end position="217"/>
    </location>
</feature>
<evidence type="ECO:0000256" key="6">
    <source>
        <dbReference type="ARBA" id="ARBA00022691"/>
    </source>
</evidence>
<dbReference type="InterPro" id="IPR000878">
    <property type="entry name" value="4pyrrol_Mease"/>
</dbReference>
<dbReference type="PANTHER" id="PTHR43467:SF2">
    <property type="entry name" value="COBALT-PRECORRIN-2 C(20)-METHYLTRANSFERASE"/>
    <property type="match status" value="1"/>
</dbReference>
<evidence type="ECO:0000256" key="1">
    <source>
        <dbReference type="ARBA" id="ARBA00004953"/>
    </source>
</evidence>
<comment type="pathway">
    <text evidence="1">Cofactor biosynthesis; adenosylcobalamin biosynthesis.</text>
</comment>
<dbReference type="InterPro" id="IPR006364">
    <property type="entry name" value="CobI/CbiL/CobIJ_dom"/>
</dbReference>
<dbReference type="InterPro" id="IPR014776">
    <property type="entry name" value="4pyrrole_Mease_sub2"/>
</dbReference>
<dbReference type="InterPro" id="IPR035996">
    <property type="entry name" value="4pyrrol_Methylase_sf"/>
</dbReference>
<dbReference type="InterPro" id="IPR014777">
    <property type="entry name" value="4pyrrole_Mease_sub1"/>
</dbReference>
<evidence type="ECO:0000256" key="8">
    <source>
        <dbReference type="RuleBase" id="RU003960"/>
    </source>
</evidence>
<dbReference type="EC" id="2.1.1.130" evidence="10"/>
<evidence type="ECO:0000256" key="3">
    <source>
        <dbReference type="ARBA" id="ARBA00022573"/>
    </source>
</evidence>
<keyword evidence="4 8" id="KW-0489">Methyltransferase</keyword>
<organism evidence="10">
    <name type="scientific">Boseongicola sp. SB0664_bin_43</name>
    <dbReference type="NCBI Taxonomy" id="2604844"/>
    <lineage>
        <taxon>Bacteria</taxon>
        <taxon>Pseudomonadati</taxon>
        <taxon>Pseudomonadota</taxon>
        <taxon>Alphaproteobacteria</taxon>
        <taxon>Rhodobacterales</taxon>
        <taxon>Paracoccaceae</taxon>
        <taxon>Boseongicola</taxon>
    </lineage>
</organism>
<evidence type="ECO:0000313" key="10">
    <source>
        <dbReference type="EMBL" id="MXY34805.1"/>
    </source>
</evidence>
<dbReference type="NCBIfam" id="TIGR01467">
    <property type="entry name" value="cobI_cbiL"/>
    <property type="match status" value="1"/>
</dbReference>
<dbReference type="EMBL" id="VXRY01000496">
    <property type="protein sequence ID" value="MXY34805.1"/>
    <property type="molecule type" value="Genomic_DNA"/>
</dbReference>
<dbReference type="Gene3D" id="3.40.1010.10">
    <property type="entry name" value="Cobalt-precorrin-4 Transmethylase, Domain 1"/>
    <property type="match status" value="1"/>
</dbReference>
<dbReference type="AlphaFoldDB" id="A0A6B0Y3I2"/>
<keyword evidence="6" id="KW-0949">S-adenosyl-L-methionine</keyword>
<dbReference type="PANTHER" id="PTHR43467">
    <property type="entry name" value="COBALT-PRECORRIN-2 C(20)-METHYLTRANSFERASE"/>
    <property type="match status" value="1"/>
</dbReference>
<dbReference type="InterPro" id="IPR012382">
    <property type="entry name" value="CobI/CbiL"/>
</dbReference>
<sequence length="242" mass="26268">MRGTVYGVGLGPGEPELMSAKALRLLASARHVAFFRKKGRAGRAWTLAGDLVPADAVEFAMEYPLTTEVPLEDPRYNRTLAEFYDGCTEHLAAIAGGGEDVVVLCEGDPFFYGSFMHLHQRLNARVPVEVVPGIPGMAAAWTASGMPIAWGDDVLTVLMGTLEENALVRHMEAADALVVMKVGRNLPKVRTALERSGRAQHAWMIECAAMPDQKVTRLADVPAGHVPPYFTIVLVHGRGRRP</sequence>
<dbReference type="GO" id="GO:0009236">
    <property type="term" value="P:cobalamin biosynthetic process"/>
    <property type="evidence" value="ECO:0007669"/>
    <property type="project" value="UniProtKB-UniRule"/>
</dbReference>
<comment type="caution">
    <text evidence="10">The sequence shown here is derived from an EMBL/GenBank/DDBJ whole genome shotgun (WGS) entry which is preliminary data.</text>
</comment>
<gene>
    <name evidence="10" type="primary">cobI</name>
    <name evidence="10" type="ORF">F4Y60_12105</name>
</gene>
<accession>A0A6B0Y3I2</accession>
<protein>
    <submittedName>
        <fullName evidence="10">Precorrin-2 C(20)-methyltransferase</fullName>
        <ecNumber evidence="10">2.1.1.130</ecNumber>
    </submittedName>
</protein>
<evidence type="ECO:0000256" key="5">
    <source>
        <dbReference type="ARBA" id="ARBA00022679"/>
    </source>
</evidence>
<dbReference type="Gene3D" id="3.30.950.10">
    <property type="entry name" value="Methyltransferase, Cobalt-precorrin-4 Transmethylase, Domain 2"/>
    <property type="match status" value="1"/>
</dbReference>
<evidence type="ECO:0000259" key="9">
    <source>
        <dbReference type="Pfam" id="PF00590"/>
    </source>
</evidence>
<keyword evidence="3" id="KW-0169">Cobalamin biosynthesis</keyword>
<dbReference type="SUPFAM" id="SSF53790">
    <property type="entry name" value="Tetrapyrrole methylase"/>
    <property type="match status" value="1"/>
</dbReference>
<dbReference type="InterPro" id="IPR003043">
    <property type="entry name" value="Uropor_MeTrfase_CS"/>
</dbReference>
<name>A0A6B0Y3I2_9RHOB</name>
<dbReference type="UniPathway" id="UPA00148"/>
<dbReference type="GO" id="GO:0030788">
    <property type="term" value="F:precorrin-2 C20-methyltransferase activity"/>
    <property type="evidence" value="ECO:0007669"/>
    <property type="project" value="UniProtKB-EC"/>
</dbReference>
<dbReference type="PROSITE" id="PS00840">
    <property type="entry name" value="SUMT_2"/>
    <property type="match status" value="1"/>
</dbReference>
<evidence type="ECO:0000256" key="7">
    <source>
        <dbReference type="PIRNR" id="PIRNR036427"/>
    </source>
</evidence>
<proteinExistence type="inferred from homology"/>
<dbReference type="PIRSF" id="PIRSF036427">
    <property type="entry name" value="Precrrn-2_mtase"/>
    <property type="match status" value="1"/>
</dbReference>
<keyword evidence="5 8" id="KW-0808">Transferase</keyword>
<dbReference type="CDD" id="cd11645">
    <property type="entry name" value="Precorrin_2_C20_MT"/>
    <property type="match status" value="1"/>
</dbReference>
<reference evidence="10" key="1">
    <citation type="submission" date="2019-09" db="EMBL/GenBank/DDBJ databases">
        <title>Characterisation of the sponge microbiome using genome-centric metagenomics.</title>
        <authorList>
            <person name="Engelberts J.P."/>
            <person name="Robbins S.J."/>
            <person name="De Goeij J.M."/>
            <person name="Aranda M."/>
            <person name="Bell S.C."/>
            <person name="Webster N.S."/>
        </authorList>
    </citation>
    <scope>NUCLEOTIDE SEQUENCE</scope>
    <source>
        <strain evidence="10">SB0664_bin_43</strain>
    </source>
</reference>
<evidence type="ECO:0000256" key="4">
    <source>
        <dbReference type="ARBA" id="ARBA00022603"/>
    </source>
</evidence>
<comment type="similarity">
    <text evidence="2 7 8">Belongs to the precorrin methyltransferase family.</text>
</comment>